<feature type="domain" description="DUF2157" evidence="2">
    <location>
        <begin position="19"/>
        <end position="156"/>
    </location>
</feature>
<feature type="transmembrane region" description="Helical" evidence="1">
    <location>
        <begin position="141"/>
        <end position="171"/>
    </location>
</feature>
<gene>
    <name evidence="3" type="ORF">BR63_18760</name>
</gene>
<feature type="transmembrane region" description="Helical" evidence="1">
    <location>
        <begin position="394"/>
        <end position="415"/>
    </location>
</feature>
<keyword evidence="1" id="KW-1133">Transmembrane helix</keyword>
<feature type="transmembrane region" description="Helical" evidence="1">
    <location>
        <begin position="342"/>
        <end position="363"/>
    </location>
</feature>
<feature type="transmembrane region" description="Helical" evidence="1">
    <location>
        <begin position="203"/>
        <end position="224"/>
    </location>
</feature>
<evidence type="ECO:0000313" key="3">
    <source>
        <dbReference type="EMBL" id="QNB48127.1"/>
    </source>
</evidence>
<feature type="transmembrane region" description="Helical" evidence="1">
    <location>
        <begin position="50"/>
        <end position="70"/>
    </location>
</feature>
<proteinExistence type="predicted"/>
<feature type="transmembrane region" description="Helical" evidence="1">
    <location>
        <begin position="292"/>
        <end position="310"/>
    </location>
</feature>
<feature type="transmembrane region" description="Helical" evidence="1">
    <location>
        <begin position="262"/>
        <end position="280"/>
    </location>
</feature>
<feature type="transmembrane region" description="Helical" evidence="1">
    <location>
        <begin position="108"/>
        <end position="129"/>
    </location>
</feature>
<feature type="transmembrane region" description="Helical" evidence="1">
    <location>
        <begin position="230"/>
        <end position="250"/>
    </location>
</feature>
<feature type="transmembrane region" description="Helical" evidence="1">
    <location>
        <begin position="77"/>
        <end position="96"/>
    </location>
</feature>
<feature type="transmembrane region" description="Helical" evidence="1">
    <location>
        <begin position="317"/>
        <end position="336"/>
    </location>
</feature>
<evidence type="ECO:0000259" key="2">
    <source>
        <dbReference type="Pfam" id="PF09925"/>
    </source>
</evidence>
<name>A0A7G6E7S3_THEFR</name>
<feature type="transmembrane region" description="Helical" evidence="1">
    <location>
        <begin position="177"/>
        <end position="196"/>
    </location>
</feature>
<dbReference type="InterPro" id="IPR018677">
    <property type="entry name" value="DUF2157"/>
</dbReference>
<reference evidence="3 4" key="1">
    <citation type="journal article" date="2019" name="Front. Microbiol.">
        <title>Thermoanaerosceptrum fracticalcis gen. nov. sp. nov., a Novel Fumarate-Fermenting Microorganism From a Deep Fractured Carbonate Aquifer of the US Great Basin.</title>
        <authorList>
            <person name="Hamilton-Brehm S.D."/>
            <person name="Stewart L.E."/>
            <person name="Zavarin M."/>
            <person name="Caldwell M."/>
            <person name="Lawson P.A."/>
            <person name="Onstott T.C."/>
            <person name="Grzymski J."/>
            <person name="Neveux I."/>
            <person name="Lollar B.S."/>
            <person name="Russell C.E."/>
            <person name="Moser D.P."/>
        </authorList>
    </citation>
    <scope>NUCLEOTIDE SEQUENCE [LARGE SCALE GENOMIC DNA]</scope>
    <source>
        <strain evidence="3 4">DRI-13</strain>
    </source>
</reference>
<evidence type="ECO:0000256" key="1">
    <source>
        <dbReference type="SAM" id="Phobius"/>
    </source>
</evidence>
<protein>
    <submittedName>
        <fullName evidence="3">DUF2157 domain-containing protein</fullName>
    </submittedName>
</protein>
<keyword evidence="1" id="KW-0472">Membrane</keyword>
<evidence type="ECO:0000313" key="4">
    <source>
        <dbReference type="Proteomes" id="UP000515847"/>
    </source>
</evidence>
<dbReference type="KEGG" id="tfr:BR63_18760"/>
<dbReference type="Proteomes" id="UP000515847">
    <property type="component" value="Chromosome"/>
</dbReference>
<feature type="transmembrane region" description="Helical" evidence="1">
    <location>
        <begin position="370"/>
        <end position="388"/>
    </location>
</feature>
<dbReference type="AlphaFoldDB" id="A0A7G6E7S3"/>
<dbReference type="Pfam" id="PF09925">
    <property type="entry name" value="DUF2157"/>
    <property type="match status" value="1"/>
</dbReference>
<accession>A0A7G6E7S3</accession>
<keyword evidence="4" id="KW-1185">Reference proteome</keyword>
<organism evidence="3 4">
    <name type="scientific">Thermanaerosceptrum fracticalcis</name>
    <dbReference type="NCBI Taxonomy" id="1712410"/>
    <lineage>
        <taxon>Bacteria</taxon>
        <taxon>Bacillati</taxon>
        <taxon>Bacillota</taxon>
        <taxon>Clostridia</taxon>
        <taxon>Eubacteriales</taxon>
        <taxon>Peptococcaceae</taxon>
        <taxon>Thermanaerosceptrum</taxon>
    </lineage>
</organism>
<sequence>MFFGGGTMSFNSNLQREVDRWVKEGLITPETGDALRQRYPVTKTSMTQTLALLGSILLGIGVILFFAANWESMSRTLKVAVVVSSFTLAYLGGYYLRYTKGTYPKVGYALICLGSLLYGSGIWLIAQIFHIEAERGLGFMLWYVGVIPIAYLFHSSFNLFLALATLTSWFIAGKYPLNWAFLLYPLLLAGTILPLALRKKDQFNFTAAVIAGYIWFIPLGVKLARVNFSFQLGIISLLLFSLLLYFLLQLFREEKSIFGENLLFSLSLVGMFTALAAFSFNDFLHEFLDKHPLYNFPYLVAAVLLVIGVMKFKEKSLTVRDLPLGLLYLLVFPFFPETARNSFLLIFNNIFFFVYTLLAIYYGYWLKRPLIFNLSMVMFAVAVILKYFDFFFALLPRSVFFMSGGLLLLLGSILLEHKRRKLIKTME</sequence>
<keyword evidence="1" id="KW-0812">Transmembrane</keyword>
<dbReference type="EMBL" id="CP045798">
    <property type="protein sequence ID" value="QNB48127.1"/>
    <property type="molecule type" value="Genomic_DNA"/>
</dbReference>